<feature type="transmembrane region" description="Helical" evidence="1">
    <location>
        <begin position="147"/>
        <end position="167"/>
    </location>
</feature>
<feature type="transmembrane region" description="Helical" evidence="1">
    <location>
        <begin position="41"/>
        <end position="63"/>
    </location>
</feature>
<feature type="transmembrane region" description="Helical" evidence="1">
    <location>
        <begin position="113"/>
        <end position="135"/>
    </location>
</feature>
<gene>
    <name evidence="2" type="ORF">QTG54_003150</name>
</gene>
<evidence type="ECO:0000256" key="1">
    <source>
        <dbReference type="SAM" id="Phobius"/>
    </source>
</evidence>
<sequence length="254" mass="28343">MAGQGFVYGIAAAITCVIQLTGYAVAYSLKTETFYDILGGVNYLALALWSAIAGSIDAPLNWVDDPRKILVTILFMCSRGWLLIFLAWRAHERKGDSRFDEVLGKGGGQPQPFGFFVFWMAQAFWVFLISLPMLFVNSSQVNKPGFSAFDIAFAILFCAGVLIEILADIQKALWVKRGRKGDFCTDGVWAVSRHPNYFGEIFQWWCLFAFSYSSSSNNGYADPLWWVGILSPLFTMQILLTMEPTGLCNAEGRT</sequence>
<dbReference type="PANTHER" id="PTHR32251:SF15">
    <property type="entry name" value="3-OXO-5-ALPHA-STEROID 4-DEHYDROGENASE (DUF1295)"/>
    <property type="match status" value="1"/>
</dbReference>
<comment type="caution">
    <text evidence="2">The sequence shown here is derived from an EMBL/GenBank/DDBJ whole genome shotgun (WGS) entry which is preliminary data.</text>
</comment>
<keyword evidence="1" id="KW-0472">Membrane</keyword>
<proteinExistence type="predicted"/>
<name>A0AAD8YHR9_9STRA</name>
<feature type="transmembrane region" description="Helical" evidence="1">
    <location>
        <begin position="6"/>
        <end position="29"/>
    </location>
</feature>
<keyword evidence="1" id="KW-0812">Transmembrane</keyword>
<keyword evidence="1" id="KW-1133">Transmembrane helix</keyword>
<dbReference type="Gene3D" id="1.20.120.1630">
    <property type="match status" value="1"/>
</dbReference>
<evidence type="ECO:0000313" key="2">
    <source>
        <dbReference type="EMBL" id="KAK1746543.1"/>
    </source>
</evidence>
<organism evidence="2 3">
    <name type="scientific">Skeletonema marinoi</name>
    <dbReference type="NCBI Taxonomy" id="267567"/>
    <lineage>
        <taxon>Eukaryota</taxon>
        <taxon>Sar</taxon>
        <taxon>Stramenopiles</taxon>
        <taxon>Ochrophyta</taxon>
        <taxon>Bacillariophyta</taxon>
        <taxon>Coscinodiscophyceae</taxon>
        <taxon>Thalassiosirophycidae</taxon>
        <taxon>Thalassiosirales</taxon>
        <taxon>Skeletonemataceae</taxon>
        <taxon>Skeletonema</taxon>
        <taxon>Skeletonema marinoi-dohrnii complex</taxon>
    </lineage>
</organism>
<dbReference type="PANTHER" id="PTHR32251">
    <property type="entry name" value="3-OXO-5-ALPHA-STEROID 4-DEHYDROGENASE"/>
    <property type="match status" value="1"/>
</dbReference>
<keyword evidence="3" id="KW-1185">Reference proteome</keyword>
<dbReference type="Pfam" id="PF06966">
    <property type="entry name" value="DUF1295"/>
    <property type="match status" value="1"/>
</dbReference>
<dbReference type="AlphaFoldDB" id="A0AAD8YHR9"/>
<feature type="transmembrane region" description="Helical" evidence="1">
    <location>
        <begin position="69"/>
        <end position="88"/>
    </location>
</feature>
<protein>
    <submittedName>
        <fullName evidence="2">DUF1295 domain-containing protein</fullName>
    </submittedName>
</protein>
<dbReference type="EMBL" id="JATAAI010000004">
    <property type="protein sequence ID" value="KAK1746543.1"/>
    <property type="molecule type" value="Genomic_DNA"/>
</dbReference>
<dbReference type="GO" id="GO:0016020">
    <property type="term" value="C:membrane"/>
    <property type="evidence" value="ECO:0007669"/>
    <property type="project" value="TreeGrafter"/>
</dbReference>
<evidence type="ECO:0000313" key="3">
    <source>
        <dbReference type="Proteomes" id="UP001224775"/>
    </source>
</evidence>
<dbReference type="InterPro" id="IPR010721">
    <property type="entry name" value="UstE-like"/>
</dbReference>
<dbReference type="Proteomes" id="UP001224775">
    <property type="component" value="Unassembled WGS sequence"/>
</dbReference>
<accession>A0AAD8YHR9</accession>
<reference evidence="2" key="1">
    <citation type="submission" date="2023-06" db="EMBL/GenBank/DDBJ databases">
        <title>Survivors Of The Sea: Transcriptome response of Skeletonema marinoi to long-term dormancy.</title>
        <authorList>
            <person name="Pinder M.I.M."/>
            <person name="Kourtchenko O."/>
            <person name="Robertson E.K."/>
            <person name="Larsson T."/>
            <person name="Maumus F."/>
            <person name="Osuna-Cruz C.M."/>
            <person name="Vancaester E."/>
            <person name="Stenow R."/>
            <person name="Vandepoele K."/>
            <person name="Ploug H."/>
            <person name="Bruchert V."/>
            <person name="Godhe A."/>
            <person name="Topel M."/>
        </authorList>
    </citation>
    <scope>NUCLEOTIDE SEQUENCE</scope>
    <source>
        <strain evidence="2">R05AC</strain>
    </source>
</reference>